<evidence type="ECO:0000256" key="2">
    <source>
        <dbReference type="ARBA" id="ARBA00022475"/>
    </source>
</evidence>
<feature type="domain" description="CHAT" evidence="8">
    <location>
        <begin position="78"/>
        <end position="359"/>
    </location>
</feature>
<dbReference type="Pfam" id="PF06271">
    <property type="entry name" value="RDD"/>
    <property type="match status" value="1"/>
</dbReference>
<evidence type="ECO:0000256" key="3">
    <source>
        <dbReference type="ARBA" id="ARBA00022692"/>
    </source>
</evidence>
<accession>A0A4V2M5W8</accession>
<feature type="transmembrane region" description="Helical" evidence="6">
    <location>
        <begin position="581"/>
        <end position="605"/>
    </location>
</feature>
<evidence type="ECO:0000259" key="8">
    <source>
        <dbReference type="Pfam" id="PF12770"/>
    </source>
</evidence>
<feature type="domain" description="RDD" evidence="7">
    <location>
        <begin position="492"/>
        <end position="624"/>
    </location>
</feature>
<comment type="subcellular location">
    <subcellularLocation>
        <location evidence="1">Cell membrane</location>
        <topology evidence="1">Multi-pass membrane protein</topology>
    </subcellularLocation>
</comment>
<comment type="caution">
    <text evidence="9">The sequence shown here is derived from an EMBL/GenBank/DDBJ whole genome shotgun (WGS) entry which is preliminary data.</text>
</comment>
<organism evidence="9 10">
    <name type="scientific">Kribbella speibonae</name>
    <dbReference type="NCBI Taxonomy" id="1572660"/>
    <lineage>
        <taxon>Bacteria</taxon>
        <taxon>Bacillati</taxon>
        <taxon>Actinomycetota</taxon>
        <taxon>Actinomycetes</taxon>
        <taxon>Propionibacteriales</taxon>
        <taxon>Kribbellaceae</taxon>
        <taxon>Kribbella</taxon>
    </lineage>
</organism>
<evidence type="ECO:0000256" key="5">
    <source>
        <dbReference type="ARBA" id="ARBA00023136"/>
    </source>
</evidence>
<proteinExistence type="predicted"/>
<keyword evidence="3 6" id="KW-0812">Transmembrane</keyword>
<protein>
    <submittedName>
        <fullName evidence="9">CHAT domain-containing protein</fullName>
    </submittedName>
</protein>
<evidence type="ECO:0000313" key="9">
    <source>
        <dbReference type="EMBL" id="TCC41212.1"/>
    </source>
</evidence>
<evidence type="ECO:0000256" key="4">
    <source>
        <dbReference type="ARBA" id="ARBA00022989"/>
    </source>
</evidence>
<keyword evidence="4 6" id="KW-1133">Transmembrane helix</keyword>
<sequence>MRTLRNFDLAIEAQGDGYLARVVASPAGETEGSFVLPFSEQDLEILILKITGSVSSTRRRVRRLESVEQRLLEDFGGRLFQAVFTGSIRSCLERSLTAAEDEDSGLRLRLRLAAPLENIPWEFLYDRDYGFLCLSPDTPLVRYVAMPKPVQPFPVRPPLRILAMISAPSDVPGLQNEEEWDKLQTSLSHLIARGMVQLDRLPVGSLSALQRPLRQQDYHVLHFVGHGLYDEDADDGALVLEDESGRARIVTGRALGTMLRGQRSLRLVVLNACEGARSSVDDPFGGVAQALVRQGVPAVIAMQFEISDPAAVVFSQSFYEAVADLLPADVAVVEARKAIFAADNDVEWATPVIYLRAPDGQIFAEPPPPDPDEQRQRQFAEWHNAVAAAMGESRWDDAIAVLDRLIAAGENSPTTVERLQFAHSRQHQAVLIAELRRLHAAGEWAAVLSVAAQLDELVPRDRETDSLIASAKAELEAAARERDRAARQPVIAGMGDRLLARFVDLSLYLIPFVLLTPSSTTETSSAEPDVAYVLWLGGDYLAAAICEVVLTAIWGCTLGKRLVRLRVVRDDDGRPIGWREALLRWLIQFLGWGPCLFIGAAVIYATPFWDKTGRNRGWHDRVAGTVVVKLPPR</sequence>
<name>A0A4V2M5W8_9ACTN</name>
<gene>
    <name evidence="9" type="ORF">E0H92_05980</name>
</gene>
<dbReference type="PANTHER" id="PTHR36115">
    <property type="entry name" value="PROLINE-RICH ANTIGEN HOMOLOG-RELATED"/>
    <property type="match status" value="1"/>
</dbReference>
<evidence type="ECO:0000256" key="6">
    <source>
        <dbReference type="SAM" id="Phobius"/>
    </source>
</evidence>
<reference evidence="9 10" key="1">
    <citation type="submission" date="2019-02" db="EMBL/GenBank/DDBJ databases">
        <title>Kribbella capetownensis sp. nov. and Kribbella speibonae sp. nov., isolated from soil.</title>
        <authorList>
            <person name="Curtis S.M."/>
            <person name="Norton I."/>
            <person name="Everest G.J."/>
            <person name="Meyers P.R."/>
        </authorList>
    </citation>
    <scope>NUCLEOTIDE SEQUENCE [LARGE SCALE GENOMIC DNA]</scope>
    <source>
        <strain evidence="9 10">YM55</strain>
    </source>
</reference>
<dbReference type="InterPro" id="IPR051791">
    <property type="entry name" value="Pra-immunoreactive"/>
</dbReference>
<evidence type="ECO:0000256" key="1">
    <source>
        <dbReference type="ARBA" id="ARBA00004651"/>
    </source>
</evidence>
<dbReference type="Pfam" id="PF12770">
    <property type="entry name" value="CHAT"/>
    <property type="match status" value="1"/>
</dbReference>
<dbReference type="InterPro" id="IPR010432">
    <property type="entry name" value="RDD"/>
</dbReference>
<keyword evidence="5 6" id="KW-0472">Membrane</keyword>
<dbReference type="InterPro" id="IPR024983">
    <property type="entry name" value="CHAT_dom"/>
</dbReference>
<dbReference type="Proteomes" id="UP000294225">
    <property type="component" value="Unassembled WGS sequence"/>
</dbReference>
<dbReference type="AlphaFoldDB" id="A0A4V2M5W8"/>
<dbReference type="RefSeq" id="WP_131495616.1">
    <property type="nucleotide sequence ID" value="NZ_SJKC01000001.1"/>
</dbReference>
<evidence type="ECO:0000313" key="10">
    <source>
        <dbReference type="Proteomes" id="UP000294225"/>
    </source>
</evidence>
<dbReference type="EMBL" id="SJKC01000001">
    <property type="protein sequence ID" value="TCC41212.1"/>
    <property type="molecule type" value="Genomic_DNA"/>
</dbReference>
<dbReference type="GO" id="GO:0005886">
    <property type="term" value="C:plasma membrane"/>
    <property type="evidence" value="ECO:0007669"/>
    <property type="project" value="UniProtKB-SubCell"/>
</dbReference>
<dbReference type="PANTHER" id="PTHR36115:SF4">
    <property type="entry name" value="MEMBRANE PROTEIN"/>
    <property type="match status" value="1"/>
</dbReference>
<evidence type="ECO:0000259" key="7">
    <source>
        <dbReference type="Pfam" id="PF06271"/>
    </source>
</evidence>
<keyword evidence="2" id="KW-1003">Cell membrane</keyword>